<feature type="signal peptide" evidence="1">
    <location>
        <begin position="1"/>
        <end position="29"/>
    </location>
</feature>
<name>A0A5B0NSY2_PUCGR</name>
<gene>
    <name evidence="2" type="ORF">PGT21_019118</name>
</gene>
<organism evidence="2 3">
    <name type="scientific">Puccinia graminis f. sp. tritici</name>
    <dbReference type="NCBI Taxonomy" id="56615"/>
    <lineage>
        <taxon>Eukaryota</taxon>
        <taxon>Fungi</taxon>
        <taxon>Dikarya</taxon>
        <taxon>Basidiomycota</taxon>
        <taxon>Pucciniomycotina</taxon>
        <taxon>Pucciniomycetes</taxon>
        <taxon>Pucciniales</taxon>
        <taxon>Pucciniaceae</taxon>
        <taxon>Puccinia</taxon>
    </lineage>
</organism>
<comment type="caution">
    <text evidence="2">The sequence shown here is derived from an EMBL/GenBank/DDBJ whole genome shotgun (WGS) entry which is preliminary data.</text>
</comment>
<dbReference type="OrthoDB" id="10302513at2759"/>
<accession>A0A5B0NSY2</accession>
<evidence type="ECO:0000313" key="3">
    <source>
        <dbReference type="Proteomes" id="UP000324748"/>
    </source>
</evidence>
<proteinExistence type="predicted"/>
<keyword evidence="3" id="KW-1185">Reference proteome</keyword>
<keyword evidence="1" id="KW-0732">Signal</keyword>
<feature type="chain" id="PRO_5022730297" evidence="1">
    <location>
        <begin position="30"/>
        <end position="624"/>
    </location>
</feature>
<dbReference type="EMBL" id="VSWC01000092">
    <property type="protein sequence ID" value="KAA1090958.1"/>
    <property type="molecule type" value="Genomic_DNA"/>
</dbReference>
<evidence type="ECO:0000313" key="2">
    <source>
        <dbReference type="EMBL" id="KAA1090958.1"/>
    </source>
</evidence>
<dbReference type="AlphaFoldDB" id="A0A5B0NSY2"/>
<evidence type="ECO:0000256" key="1">
    <source>
        <dbReference type="SAM" id="SignalP"/>
    </source>
</evidence>
<reference evidence="2 3" key="1">
    <citation type="submission" date="2019-05" db="EMBL/GenBank/DDBJ databases">
        <title>Emergence of the Ug99 lineage of the wheat stem rust pathogen through somatic hybridization.</title>
        <authorList>
            <person name="Li F."/>
            <person name="Upadhyaya N.M."/>
            <person name="Sperschneider J."/>
            <person name="Matny O."/>
            <person name="Nguyen-Phuc H."/>
            <person name="Mago R."/>
            <person name="Raley C."/>
            <person name="Miller M.E."/>
            <person name="Silverstein K.A.T."/>
            <person name="Henningsen E."/>
            <person name="Hirsch C.D."/>
            <person name="Visser B."/>
            <person name="Pretorius Z.A."/>
            <person name="Steffenson B.J."/>
            <person name="Schwessinger B."/>
            <person name="Dodds P.N."/>
            <person name="Figueroa M."/>
        </authorList>
    </citation>
    <scope>NUCLEOTIDE SEQUENCE [LARGE SCALE GENOMIC DNA]</scope>
    <source>
        <strain evidence="2">21-0</strain>
    </source>
</reference>
<dbReference type="Proteomes" id="UP000324748">
    <property type="component" value="Unassembled WGS sequence"/>
</dbReference>
<protein>
    <submittedName>
        <fullName evidence="2">Uncharacterized protein</fullName>
    </submittedName>
</protein>
<sequence length="624" mass="71819">MLITTKNLFRALALCALGLGRLLLSRLDAERSAASESVALLNDVGQPGSANTVPKKLTVEQQLLELDPAGKKAKIESLQHISKKIEKRIKSLDSTTNQDFSNLQYQLDAYHLALKHPILDRVFQLSGLTGLSMTSLQLKTSDGTAIQERSDKQYRFIKLLQMFLPLDRLSSSTNKLGSYCKILGSPINAFKSIIDSKDPPKPLNFGSDSLQPGGVAQISKGEALRRTKSVETSQDGTSTIRPVIRQEFISGADKNEDDAIGTELYRDVMDVTKEMMLKQRVESWKAFEKKLIEFQAGVRPIIGSNFKRGFLESVYLLADMIHNYQLLRPDFIQTTSALFQKPTLFKMIQFDLELLFCKGKTHFFEVPQSIIPQIDFLTTSSNFEHFHYPIKALSTKDQREVVHLILSTIMSHAPWYEKVRNNLSPEFDKIREVVTRTNFLAEIDRILVAIEAEPARNHWMEIQNYAIISTMWRVIKFLTDPPQTQSSHTQRLEFQVIYYLVDFLNKYAHPILDGAVRRMEDDSGFYKRLDFLNGYLKYFRNLFEDPNYPIEKQDTKFLVTLKDSSLHDLRFYYWVNSVIQPTFNQKKLIDGIDRAPNYNLWMGNYCSYCHRPYRKCLPSCDSFK</sequence>